<feature type="region of interest" description="Disordered" evidence="1">
    <location>
        <begin position="302"/>
        <end position="506"/>
    </location>
</feature>
<feature type="compositionally biased region" description="Acidic residues" evidence="1">
    <location>
        <begin position="417"/>
        <end position="431"/>
    </location>
</feature>
<evidence type="ECO:0000313" key="3">
    <source>
        <dbReference type="EMBL" id="WXB77191.1"/>
    </source>
</evidence>
<feature type="compositionally biased region" description="Polar residues" evidence="1">
    <location>
        <begin position="432"/>
        <end position="447"/>
    </location>
</feature>
<evidence type="ECO:0000313" key="4">
    <source>
        <dbReference type="Proteomes" id="UP001382727"/>
    </source>
</evidence>
<feature type="domain" description="Aminoglycoside phosphotransferase" evidence="2">
    <location>
        <begin position="39"/>
        <end position="255"/>
    </location>
</feature>
<dbReference type="PANTHER" id="PTHR21310">
    <property type="entry name" value="AMINOGLYCOSIDE PHOSPHOTRANSFERASE-RELATED-RELATED"/>
    <property type="match status" value="1"/>
</dbReference>
<accession>A0ABZ2MJE7</accession>
<reference evidence="3 4" key="1">
    <citation type="submission" date="2024-02" db="EMBL/GenBank/DDBJ databases">
        <title>Janibacter sp. nov., isolated from gut of marine sandworm.</title>
        <authorList>
            <person name="Kim B."/>
            <person name="Jun M.O."/>
            <person name="Shin N.-R."/>
        </authorList>
    </citation>
    <scope>NUCLEOTIDE SEQUENCE [LARGE SCALE GENOMIC DNA]</scope>
    <source>
        <strain evidence="3 4">A1S7</strain>
    </source>
</reference>
<gene>
    <name evidence="3" type="ORF">V1351_03760</name>
</gene>
<organism evidence="3 4">
    <name type="scientific">Janibacter alittae</name>
    <dbReference type="NCBI Taxonomy" id="3115209"/>
    <lineage>
        <taxon>Bacteria</taxon>
        <taxon>Bacillati</taxon>
        <taxon>Actinomycetota</taxon>
        <taxon>Actinomycetes</taxon>
        <taxon>Micrococcales</taxon>
        <taxon>Intrasporangiaceae</taxon>
        <taxon>Janibacter</taxon>
    </lineage>
</organism>
<dbReference type="EMBL" id="CP144913">
    <property type="protein sequence ID" value="WXB77191.1"/>
    <property type="molecule type" value="Genomic_DNA"/>
</dbReference>
<dbReference type="Pfam" id="PF01636">
    <property type="entry name" value="APH"/>
    <property type="match status" value="1"/>
</dbReference>
<feature type="compositionally biased region" description="Low complexity" evidence="1">
    <location>
        <begin position="322"/>
        <end position="339"/>
    </location>
</feature>
<dbReference type="PANTHER" id="PTHR21310:SF15">
    <property type="entry name" value="AMINOGLYCOSIDE PHOSPHOTRANSFERASE DOMAIN-CONTAINING PROTEIN"/>
    <property type="match status" value="1"/>
</dbReference>
<dbReference type="SUPFAM" id="SSF56112">
    <property type="entry name" value="Protein kinase-like (PK-like)"/>
    <property type="match status" value="1"/>
</dbReference>
<feature type="compositionally biased region" description="Polar residues" evidence="1">
    <location>
        <begin position="345"/>
        <end position="354"/>
    </location>
</feature>
<sequence length="506" mass="52588">MTSRGPLTLAALASAAVPGLDPDTVQGVVASGPADAFEVAFIQDREHRRWAIRCPRTPAASAQLERSAALLAVLARRLTMPVPAVKGWVALPEGGRAAVHSYLTGRLVGLEGIEPGSALARGLGRALAHLHNLDPSLYEEAGVPVYDAAGYRSRRLAELDRAAATGRVPTGLLGRWERVLDDETLWTFTSTPTHGDLSTGTILATPDDGEGPDVKAFLGWESAQVADPADDIAPLLAALDAQAFDTVMEAYAHTRVERPDRHLLRRAEIIGEMQLVRTMMSLVGGGDDAGAEAAAAQLRRLDERTAREDDEAARAQDRAAKEAGATATTAASTSAPSGPWGDSTGAASASTDTQPVGIRTSAGSSPDSAEVRDASAGTGEDEEDDVVQVEHPSQVTRVAPVADDEPDVSESGPTESDTADPSDQDTADPSDQDTAGPSDQGTVESPTDSGPRAARDAADSDPDGTAPPTASPTSRARGDDHETAEIVAINDDGGDDVLPPSPRPRR</sequence>
<keyword evidence="4" id="KW-1185">Reference proteome</keyword>
<dbReference type="Gene3D" id="3.30.200.20">
    <property type="entry name" value="Phosphorylase Kinase, domain 1"/>
    <property type="match status" value="1"/>
</dbReference>
<dbReference type="InterPro" id="IPR002575">
    <property type="entry name" value="Aminoglycoside_PTrfase"/>
</dbReference>
<proteinExistence type="predicted"/>
<dbReference type="RefSeq" id="WP_338750851.1">
    <property type="nucleotide sequence ID" value="NZ_CP144913.1"/>
</dbReference>
<evidence type="ECO:0000259" key="2">
    <source>
        <dbReference type="Pfam" id="PF01636"/>
    </source>
</evidence>
<evidence type="ECO:0000256" key="1">
    <source>
        <dbReference type="SAM" id="MobiDB-lite"/>
    </source>
</evidence>
<feature type="compositionally biased region" description="Basic and acidic residues" evidence="1">
    <location>
        <begin position="302"/>
        <end position="321"/>
    </location>
</feature>
<protein>
    <submittedName>
        <fullName evidence="3">Phosphotransferase</fullName>
    </submittedName>
</protein>
<dbReference type="Gene3D" id="3.90.1200.10">
    <property type="match status" value="1"/>
</dbReference>
<dbReference type="Proteomes" id="UP001382727">
    <property type="component" value="Chromosome"/>
</dbReference>
<dbReference type="InterPro" id="IPR051678">
    <property type="entry name" value="AGP_Transferase"/>
</dbReference>
<dbReference type="InterPro" id="IPR011009">
    <property type="entry name" value="Kinase-like_dom_sf"/>
</dbReference>
<name>A0ABZ2MJE7_9MICO</name>